<dbReference type="AlphaFoldDB" id="X1E8F1"/>
<accession>X1E8F1</accession>
<dbReference type="EMBL" id="BART01034004">
    <property type="protein sequence ID" value="GAH13439.1"/>
    <property type="molecule type" value="Genomic_DNA"/>
</dbReference>
<name>X1E8F1_9ZZZZ</name>
<comment type="caution">
    <text evidence="1">The sequence shown here is derived from an EMBL/GenBank/DDBJ whole genome shotgun (WGS) entry which is preliminary data.</text>
</comment>
<evidence type="ECO:0000313" key="1">
    <source>
        <dbReference type="EMBL" id="GAH13439.1"/>
    </source>
</evidence>
<reference evidence="1" key="1">
    <citation type="journal article" date="2014" name="Front. Microbiol.">
        <title>High frequency of phylogenetically diverse reductive dehalogenase-homologous genes in deep subseafloor sedimentary metagenomes.</title>
        <authorList>
            <person name="Kawai M."/>
            <person name="Futagami T."/>
            <person name="Toyoda A."/>
            <person name="Takaki Y."/>
            <person name="Nishi S."/>
            <person name="Hori S."/>
            <person name="Arai W."/>
            <person name="Tsubouchi T."/>
            <person name="Morono Y."/>
            <person name="Uchiyama I."/>
            <person name="Ito T."/>
            <person name="Fujiyama A."/>
            <person name="Inagaki F."/>
            <person name="Takami H."/>
        </authorList>
    </citation>
    <scope>NUCLEOTIDE SEQUENCE</scope>
    <source>
        <strain evidence="1">Expedition CK06-06</strain>
    </source>
</reference>
<feature type="non-terminal residue" evidence="1">
    <location>
        <position position="39"/>
    </location>
</feature>
<sequence>MTLSEGWFKKIRNKFTVIMPAKEGFEFNIGEKYVLFLGL</sequence>
<gene>
    <name evidence="1" type="ORF">S01H4_58248</name>
</gene>
<organism evidence="1">
    <name type="scientific">marine sediment metagenome</name>
    <dbReference type="NCBI Taxonomy" id="412755"/>
    <lineage>
        <taxon>unclassified sequences</taxon>
        <taxon>metagenomes</taxon>
        <taxon>ecological metagenomes</taxon>
    </lineage>
</organism>
<protein>
    <submittedName>
        <fullName evidence="1">Uncharacterized protein</fullName>
    </submittedName>
</protein>
<proteinExistence type="predicted"/>